<evidence type="ECO:0000256" key="4">
    <source>
        <dbReference type="ARBA" id="ARBA00023239"/>
    </source>
</evidence>
<evidence type="ECO:0000313" key="9">
    <source>
        <dbReference type="EMBL" id="GHJ33402.1"/>
    </source>
</evidence>
<dbReference type="SUPFAM" id="SSF48576">
    <property type="entry name" value="Terpenoid synthases"/>
    <property type="match status" value="1"/>
</dbReference>
<dbReference type="InterPro" id="IPR008949">
    <property type="entry name" value="Isoprenoid_synthase_dom_sf"/>
</dbReference>
<sequence length="420" mass="46068">MSAPEFSPPSSTLPAATAHAGARVPAAEVRTPGAGLRQILRGPSGLGTAGLYPARHDKPPTPPKAPTPPTPSMAPTPLTHPTSPTRPEPSSAPAEGNPIPGIYHHPVPEPDPVRVDAVSRGIKAWALEEVDLYPEDWEEEFDGFSVARYMVACHPDAPTVDHLMLAARLMVAENAVDDCYCEDHGGSPVGLGGRLLLAHTALDPLHTTREYQPRWAESLHADAPRRAYRSAMEYFLQQASPSQADRFRHDMSRLHMGYLAEAAWAQTDHVPEVWEYLAMRQFNNFRPCPTITDTVGGYELPADLHAQPAMQRVIALAGNATTIVNDLYSYTKELAAPGRHLNLPVVIAEREGADERAAYLKAVEVHNDLMRDFEAEAAALAAACPVPSVLRFLRGVAVWVDGNHYWHQTNTYRYSLPDFW</sequence>
<dbReference type="PANTHER" id="PTHR35201">
    <property type="entry name" value="TERPENE SYNTHASE"/>
    <property type="match status" value="1"/>
</dbReference>
<organism evidence="9 10">
    <name type="scientific">Streptomyces hygroscopicus</name>
    <dbReference type="NCBI Taxonomy" id="1912"/>
    <lineage>
        <taxon>Bacteria</taxon>
        <taxon>Bacillati</taxon>
        <taxon>Actinomycetota</taxon>
        <taxon>Actinomycetes</taxon>
        <taxon>Kitasatosporales</taxon>
        <taxon>Streptomycetaceae</taxon>
        <taxon>Streptomyces</taxon>
        <taxon>Streptomyces violaceusniger group</taxon>
    </lineage>
</organism>
<comment type="cofactor">
    <cofactor evidence="1 7">
        <name>Mg(2+)</name>
        <dbReference type="ChEBI" id="CHEBI:18420"/>
    </cofactor>
</comment>
<evidence type="ECO:0000256" key="2">
    <source>
        <dbReference type="ARBA" id="ARBA00022723"/>
    </source>
</evidence>
<feature type="compositionally biased region" description="Pro residues" evidence="8">
    <location>
        <begin position="60"/>
        <end position="74"/>
    </location>
</feature>
<keyword evidence="10" id="KW-1185">Reference proteome</keyword>
<dbReference type="SFLD" id="SFLDG01020">
    <property type="entry name" value="Terpene_Cyclase_Like_2"/>
    <property type="match status" value="1"/>
</dbReference>
<dbReference type="NCBIfam" id="NF041167">
    <property type="entry name" value="f2_encap_cargo2"/>
    <property type="match status" value="1"/>
</dbReference>
<evidence type="ECO:0000256" key="6">
    <source>
        <dbReference type="ARBA" id="ARBA00035653"/>
    </source>
</evidence>
<keyword evidence="2 7" id="KW-0479">Metal-binding</keyword>
<comment type="similarity">
    <text evidence="6">Belongs to the terpene synthase family. 2-methylisoborneol synthase subfamily.</text>
</comment>
<evidence type="ECO:0000256" key="7">
    <source>
        <dbReference type="RuleBase" id="RU366034"/>
    </source>
</evidence>
<proteinExistence type="inferred from homology"/>
<dbReference type="InterPro" id="IPR047945">
    <property type="entry name" value="MIB_synthase"/>
</dbReference>
<dbReference type="EC" id="4.2.3.-" evidence="7"/>
<evidence type="ECO:0000256" key="5">
    <source>
        <dbReference type="ARBA" id="ARBA00035573"/>
    </source>
</evidence>
<dbReference type="EMBL" id="BNEK01000005">
    <property type="protein sequence ID" value="GHJ33402.1"/>
    <property type="molecule type" value="Genomic_DNA"/>
</dbReference>
<evidence type="ECO:0000256" key="1">
    <source>
        <dbReference type="ARBA" id="ARBA00001946"/>
    </source>
</evidence>
<dbReference type="Pfam" id="PF19086">
    <property type="entry name" value="Terpene_syn_C_2"/>
    <property type="match status" value="1"/>
</dbReference>
<keyword evidence="4 7" id="KW-0456">Lyase</keyword>
<keyword evidence="3 7" id="KW-0460">Magnesium</keyword>
<evidence type="ECO:0000256" key="3">
    <source>
        <dbReference type="ARBA" id="ARBA00022842"/>
    </source>
</evidence>
<name>A0ABQ3UCY6_STRHY</name>
<evidence type="ECO:0000256" key="8">
    <source>
        <dbReference type="SAM" id="MobiDB-lite"/>
    </source>
</evidence>
<dbReference type="PANTHER" id="PTHR35201:SF4">
    <property type="entry name" value="BETA-PINACENE SYNTHASE-RELATED"/>
    <property type="match status" value="1"/>
</dbReference>
<feature type="region of interest" description="Disordered" evidence="8">
    <location>
        <begin position="1"/>
        <end position="110"/>
    </location>
</feature>
<evidence type="ECO:0000313" key="10">
    <source>
        <dbReference type="Proteomes" id="UP001054854"/>
    </source>
</evidence>
<dbReference type="Proteomes" id="UP001054854">
    <property type="component" value="Unassembled WGS sequence"/>
</dbReference>
<dbReference type="Gene3D" id="1.10.600.10">
    <property type="entry name" value="Farnesyl Diphosphate Synthase"/>
    <property type="match status" value="1"/>
</dbReference>
<comment type="catalytic activity">
    <reaction evidence="5">
        <text>(E)-2-methylgeranyl diphosphate + H2O = 2-methylisoborneol + diphosphate</text>
        <dbReference type="Rhea" id="RHEA:32571"/>
        <dbReference type="ChEBI" id="CHEBI:15377"/>
        <dbReference type="ChEBI" id="CHEBI:33019"/>
        <dbReference type="ChEBI" id="CHEBI:61984"/>
        <dbReference type="ChEBI" id="CHEBI:61987"/>
        <dbReference type="EC" id="4.2.3.118"/>
    </reaction>
</comment>
<accession>A0ABQ3UCY6</accession>
<dbReference type="InterPro" id="IPR034686">
    <property type="entry name" value="Terpene_cyclase-like_2"/>
</dbReference>
<reference evidence="9" key="1">
    <citation type="submission" date="2024-05" db="EMBL/GenBank/DDBJ databases">
        <title>Whole genome shotgun sequence of Streptomyces hygroscopicus NBRC 113678.</title>
        <authorList>
            <person name="Komaki H."/>
            <person name="Tamura T."/>
        </authorList>
    </citation>
    <scope>NUCLEOTIDE SEQUENCE</scope>
    <source>
        <strain evidence="9">N11-34</strain>
    </source>
</reference>
<protein>
    <recommendedName>
        <fullName evidence="7">Terpene synthase</fullName>
        <ecNumber evidence="7">4.2.3.-</ecNumber>
    </recommendedName>
</protein>
<dbReference type="SFLD" id="SFLDS00005">
    <property type="entry name" value="Isoprenoid_Synthase_Type_I"/>
    <property type="match status" value="1"/>
</dbReference>
<dbReference type="RefSeq" id="WP_236259430.1">
    <property type="nucleotide sequence ID" value="NZ_BNEK01000005.1"/>
</dbReference>
<comment type="caution">
    <text evidence="9">The sequence shown here is derived from an EMBL/GenBank/DDBJ whole genome shotgun (WGS) entry which is preliminary data.</text>
</comment>
<gene>
    <name evidence="9" type="ORF">TPA0910_78350</name>
</gene>